<sequence length="233" mass="25040">MRLSAALRLWALLLATAAWLWAGSVYTPWAADRAPRLWLYDLLFYLRFALLFWAGAEALRLGLRRGPAAAAWPLAATALVVLVALGLGHSEAGLRWKLAASHDALAAAARDAGSDRRRRAGHFLVDSVRMPCPGQPWLWLGRPHGGGSGINLALVHAGTRAPAVPAQLREAFAFWPAHAGWWLAYQHADRYSRATAAAPAAPAADACVPGAVLTRHRHGLALVAAGRRALARR</sequence>
<reference evidence="2 3" key="1">
    <citation type="submission" date="2018-08" db="EMBL/GenBank/DDBJ databases">
        <title>Lysobacter weifangensis sp. nov., a new member of the family 'Xanthomonadaceae', isolated from soil in a farmland.</title>
        <authorList>
            <person name="Zhao H."/>
        </authorList>
    </citation>
    <scope>NUCLEOTIDE SEQUENCE [LARGE SCALE GENOMIC DNA]</scope>
    <source>
        <strain evidence="2 3">WF-2</strain>
    </source>
</reference>
<feature type="transmembrane region" description="Helical" evidence="1">
    <location>
        <begin position="38"/>
        <end position="56"/>
    </location>
</feature>
<gene>
    <name evidence="2" type="ORF">D0Y53_01910</name>
</gene>
<protein>
    <submittedName>
        <fullName evidence="2">Uncharacterized protein</fullName>
    </submittedName>
</protein>
<dbReference type="OrthoDB" id="9898016at2"/>
<dbReference type="Proteomes" id="UP000262917">
    <property type="component" value="Unassembled WGS sequence"/>
</dbReference>
<dbReference type="AlphaFoldDB" id="A0A372DRC7"/>
<comment type="caution">
    <text evidence="2">The sequence shown here is derived from an EMBL/GenBank/DDBJ whole genome shotgun (WGS) entry which is preliminary data.</text>
</comment>
<feature type="transmembrane region" description="Helical" evidence="1">
    <location>
        <begin position="68"/>
        <end position="88"/>
    </location>
</feature>
<evidence type="ECO:0000313" key="3">
    <source>
        <dbReference type="Proteomes" id="UP000262917"/>
    </source>
</evidence>
<name>A0A372DRC7_9GAMM</name>
<keyword evidence="1" id="KW-1133">Transmembrane helix</keyword>
<evidence type="ECO:0000313" key="2">
    <source>
        <dbReference type="EMBL" id="RFP61842.1"/>
    </source>
</evidence>
<keyword evidence="1" id="KW-0812">Transmembrane</keyword>
<evidence type="ECO:0000256" key="1">
    <source>
        <dbReference type="SAM" id="Phobius"/>
    </source>
</evidence>
<accession>A0A372DRC7</accession>
<keyword evidence="1" id="KW-0472">Membrane</keyword>
<proteinExistence type="predicted"/>
<organism evidence="2 3">
    <name type="scientific">Cognatiluteimonas weifangensis</name>
    <dbReference type="NCBI Taxonomy" id="2303539"/>
    <lineage>
        <taxon>Bacteria</taxon>
        <taxon>Pseudomonadati</taxon>
        <taxon>Pseudomonadota</taxon>
        <taxon>Gammaproteobacteria</taxon>
        <taxon>Lysobacterales</taxon>
        <taxon>Lysobacteraceae</taxon>
        <taxon>Cognatiluteimonas</taxon>
    </lineage>
</organism>
<dbReference type="RefSeq" id="WP_117201474.1">
    <property type="nucleotide sequence ID" value="NZ_JBHTBK010000024.1"/>
</dbReference>
<keyword evidence="3" id="KW-1185">Reference proteome</keyword>
<dbReference type="EMBL" id="QVPD01000002">
    <property type="protein sequence ID" value="RFP61842.1"/>
    <property type="molecule type" value="Genomic_DNA"/>
</dbReference>